<dbReference type="GO" id="GO:0016712">
    <property type="term" value="F:oxidoreductase activity, acting on paired donors, with incorporation or reduction of molecular oxygen, reduced flavin or flavoprotein as one donor, and incorporation of one atom of oxygen"/>
    <property type="evidence" value="ECO:0007669"/>
    <property type="project" value="UniProtKB-EC"/>
</dbReference>
<dbReference type="Proteomes" id="UP000789524">
    <property type="component" value="Unassembled WGS sequence"/>
</dbReference>
<comment type="subcellular location">
    <subcellularLocation>
        <location evidence="3">Endoplasmic reticulum membrane</location>
        <topology evidence="3">Peripheral membrane protein</topology>
    </subcellularLocation>
    <subcellularLocation>
        <location evidence="2">Microsome membrane</location>
        <topology evidence="2">Peripheral membrane protein</topology>
    </subcellularLocation>
</comment>
<evidence type="ECO:0000256" key="8">
    <source>
        <dbReference type="ARBA" id="ARBA00022824"/>
    </source>
</evidence>
<keyword evidence="10" id="KW-0560">Oxidoreductase</keyword>
<evidence type="ECO:0000256" key="14">
    <source>
        <dbReference type="ARBA" id="ARBA00047827"/>
    </source>
</evidence>
<evidence type="ECO:0000256" key="11">
    <source>
        <dbReference type="ARBA" id="ARBA00023004"/>
    </source>
</evidence>
<dbReference type="InterPro" id="IPR050476">
    <property type="entry name" value="Insect_CytP450_Detox"/>
</dbReference>
<comment type="similarity">
    <text evidence="4">Belongs to the cytochrome P450 family.</text>
</comment>
<evidence type="ECO:0000256" key="12">
    <source>
        <dbReference type="ARBA" id="ARBA00023033"/>
    </source>
</evidence>
<evidence type="ECO:0000256" key="13">
    <source>
        <dbReference type="ARBA" id="ARBA00023136"/>
    </source>
</evidence>
<reference evidence="15" key="1">
    <citation type="submission" date="2021-09" db="EMBL/GenBank/DDBJ databases">
        <authorList>
            <person name="Martin H S."/>
        </authorList>
    </citation>
    <scope>NUCLEOTIDE SEQUENCE</scope>
</reference>
<keyword evidence="9" id="KW-0492">Microsome</keyword>
<keyword evidence="16" id="KW-1185">Reference proteome</keyword>
<dbReference type="InterPro" id="IPR036396">
    <property type="entry name" value="Cyt_P450_sf"/>
</dbReference>
<comment type="catalytic activity">
    <reaction evidence="14">
        <text>an organic molecule + reduced [NADPH--hemoprotein reductase] + O2 = an alcohol + oxidized [NADPH--hemoprotein reductase] + H2O + H(+)</text>
        <dbReference type="Rhea" id="RHEA:17149"/>
        <dbReference type="Rhea" id="RHEA-COMP:11964"/>
        <dbReference type="Rhea" id="RHEA-COMP:11965"/>
        <dbReference type="ChEBI" id="CHEBI:15377"/>
        <dbReference type="ChEBI" id="CHEBI:15378"/>
        <dbReference type="ChEBI" id="CHEBI:15379"/>
        <dbReference type="ChEBI" id="CHEBI:30879"/>
        <dbReference type="ChEBI" id="CHEBI:57618"/>
        <dbReference type="ChEBI" id="CHEBI:58210"/>
        <dbReference type="ChEBI" id="CHEBI:142491"/>
        <dbReference type="EC" id="1.14.14.1"/>
    </reaction>
</comment>
<keyword evidence="11" id="KW-0408">Iron</keyword>
<dbReference type="AlphaFoldDB" id="A0A8J2R194"/>
<evidence type="ECO:0000256" key="2">
    <source>
        <dbReference type="ARBA" id="ARBA00004174"/>
    </source>
</evidence>
<dbReference type="Gene3D" id="1.10.630.10">
    <property type="entry name" value="Cytochrome P450"/>
    <property type="match status" value="1"/>
</dbReference>
<accession>A0A8J2R194</accession>
<evidence type="ECO:0000256" key="5">
    <source>
        <dbReference type="ARBA" id="ARBA00012109"/>
    </source>
</evidence>
<evidence type="ECO:0000256" key="7">
    <source>
        <dbReference type="ARBA" id="ARBA00022723"/>
    </source>
</evidence>
<evidence type="ECO:0000256" key="10">
    <source>
        <dbReference type="ARBA" id="ARBA00023002"/>
    </source>
</evidence>
<evidence type="ECO:0000256" key="1">
    <source>
        <dbReference type="ARBA" id="ARBA00001971"/>
    </source>
</evidence>
<gene>
    <name evidence="15" type="ORF">DCHRY22_LOCUS11972</name>
</gene>
<evidence type="ECO:0000256" key="9">
    <source>
        <dbReference type="ARBA" id="ARBA00022848"/>
    </source>
</evidence>
<protein>
    <recommendedName>
        <fullName evidence="5">unspecific monooxygenase</fullName>
        <ecNumber evidence="5">1.14.14.1</ecNumber>
    </recommendedName>
</protein>
<keyword evidence="8" id="KW-0256">Endoplasmic reticulum</keyword>
<dbReference type="Pfam" id="PF00067">
    <property type="entry name" value="p450"/>
    <property type="match status" value="1"/>
</dbReference>
<name>A0A8J2R194_9NEOP</name>
<keyword evidence="13" id="KW-0472">Membrane</keyword>
<evidence type="ECO:0000256" key="3">
    <source>
        <dbReference type="ARBA" id="ARBA00004406"/>
    </source>
</evidence>
<dbReference type="PANTHER" id="PTHR24292">
    <property type="entry name" value="CYTOCHROME P450"/>
    <property type="match status" value="1"/>
</dbReference>
<proteinExistence type="inferred from homology"/>
<evidence type="ECO:0000313" key="15">
    <source>
        <dbReference type="EMBL" id="CAG9576241.1"/>
    </source>
</evidence>
<keyword evidence="12" id="KW-0503">Monooxygenase</keyword>
<keyword evidence="7" id="KW-0479">Metal-binding</keyword>
<organism evidence="15 16">
    <name type="scientific">Danaus chrysippus</name>
    <name type="common">African queen</name>
    <dbReference type="NCBI Taxonomy" id="151541"/>
    <lineage>
        <taxon>Eukaryota</taxon>
        <taxon>Metazoa</taxon>
        <taxon>Ecdysozoa</taxon>
        <taxon>Arthropoda</taxon>
        <taxon>Hexapoda</taxon>
        <taxon>Insecta</taxon>
        <taxon>Pterygota</taxon>
        <taxon>Neoptera</taxon>
        <taxon>Endopterygota</taxon>
        <taxon>Lepidoptera</taxon>
        <taxon>Glossata</taxon>
        <taxon>Ditrysia</taxon>
        <taxon>Papilionoidea</taxon>
        <taxon>Nymphalidae</taxon>
        <taxon>Danainae</taxon>
        <taxon>Danaini</taxon>
        <taxon>Danaina</taxon>
        <taxon>Danaus</taxon>
        <taxon>Anosia</taxon>
    </lineage>
</organism>
<dbReference type="InterPro" id="IPR001128">
    <property type="entry name" value="Cyt_P450"/>
</dbReference>
<evidence type="ECO:0000313" key="16">
    <source>
        <dbReference type="Proteomes" id="UP000789524"/>
    </source>
</evidence>
<dbReference type="OrthoDB" id="2789670at2759"/>
<evidence type="ECO:0000256" key="4">
    <source>
        <dbReference type="ARBA" id="ARBA00010617"/>
    </source>
</evidence>
<dbReference type="PANTHER" id="PTHR24292:SF54">
    <property type="entry name" value="CYP9F3-RELATED"/>
    <property type="match status" value="1"/>
</dbReference>
<dbReference type="GO" id="GO:0005789">
    <property type="term" value="C:endoplasmic reticulum membrane"/>
    <property type="evidence" value="ECO:0007669"/>
    <property type="project" value="UniProtKB-SubCell"/>
</dbReference>
<dbReference type="EC" id="1.14.14.1" evidence="5"/>
<keyword evidence="6" id="KW-0349">Heme</keyword>
<comment type="cofactor">
    <cofactor evidence="1">
        <name>heme</name>
        <dbReference type="ChEBI" id="CHEBI:30413"/>
    </cofactor>
</comment>
<sequence>MQTIYNQYPDEGAVGIGGLFTPTLYVRDPKNVQAVLSTDFNSFYHRGFEVNENDKLANNILFLSGNKWKLIRQSMTPLFTSLKLKNMFYIMDKSAQDFVQYIKENPEIRKGNNTFQTMSTFCSAAIGASVFGLTTESIFDSPFLKMALKIFKPTFQTNIRFAISNMSQTLSNLLNIQFFKEYEDFFIGAIKRVVCQRKEENVKKHDFADICVALQKKNGTLKDPETGLELEPTYELLAAQAFFFFIAGVEPVAAVMFSTLIEIGKNPEIQKKVHEEIDDMFDKNNGKLNF</sequence>
<dbReference type="EMBL" id="CAKASE010000074">
    <property type="protein sequence ID" value="CAG9576241.1"/>
    <property type="molecule type" value="Genomic_DNA"/>
</dbReference>
<dbReference type="SUPFAM" id="SSF48264">
    <property type="entry name" value="Cytochrome P450"/>
    <property type="match status" value="1"/>
</dbReference>
<dbReference type="GO" id="GO:0005506">
    <property type="term" value="F:iron ion binding"/>
    <property type="evidence" value="ECO:0007669"/>
    <property type="project" value="InterPro"/>
</dbReference>
<evidence type="ECO:0000256" key="6">
    <source>
        <dbReference type="ARBA" id="ARBA00022617"/>
    </source>
</evidence>
<dbReference type="GO" id="GO:0020037">
    <property type="term" value="F:heme binding"/>
    <property type="evidence" value="ECO:0007669"/>
    <property type="project" value="InterPro"/>
</dbReference>
<comment type="caution">
    <text evidence="15">The sequence shown here is derived from an EMBL/GenBank/DDBJ whole genome shotgun (WGS) entry which is preliminary data.</text>
</comment>